<keyword evidence="3 8" id="KW-0808">Transferase</keyword>
<dbReference type="SMART" id="SM00387">
    <property type="entry name" value="HATPase_c"/>
    <property type="match status" value="1"/>
</dbReference>
<feature type="domain" description="Response regulatory" evidence="7">
    <location>
        <begin position="286"/>
        <end position="397"/>
    </location>
</feature>
<sequence>MHQDTSNEPDAAAMAGHEIRGPLGVVAALADLLATRCGPDGEAARLTDLIRLATSQALAVADDLVDRGSVGAGAGLRVVPGPFDPAVLAADLVRLYAPLASGGAARVTADVDPDVPAAVISDERRIRQILTGFIGNAFKHAPGSPIRLMVSMRGDRVCFEVCDDGPGPGAAASFTAFRAPAAGRPPVHGAGLGLFIADRVARAIGGAIVILAGRSGGTVARLEIGPMPQETVADPSLQDREPVDAGARPQVVEALPARPAPPVPGRPVIGLPQGIPPSERPFYGRTALVVDDSQISIVLMTTLLRDFGFAVAVARSSAETEAAVALRRPDVVLTDWTLAGETGADVVRRLDEAFGRERPPVVCVTGQERMPAERLFSGLLRKPFAPHEVFDLLAGVLGHRLGLAPSAG</sequence>
<dbReference type="OrthoDB" id="9764438at2"/>
<evidence type="ECO:0000259" key="7">
    <source>
        <dbReference type="PROSITE" id="PS50110"/>
    </source>
</evidence>
<dbReference type="Pfam" id="PF00072">
    <property type="entry name" value="Response_reg"/>
    <property type="match status" value="1"/>
</dbReference>
<dbReference type="AlphaFoldDB" id="A0A1E3H8H8"/>
<accession>A0A1E3H8H8</accession>
<dbReference type="SUPFAM" id="SSF47384">
    <property type="entry name" value="Homodimeric domain of signal transducing histidine kinase"/>
    <property type="match status" value="1"/>
</dbReference>
<dbReference type="RefSeq" id="WP_069305378.1">
    <property type="nucleotide sequence ID" value="NZ_MCRJ01000001.1"/>
</dbReference>
<comment type="caution">
    <text evidence="8">The sequence shown here is derived from an EMBL/GenBank/DDBJ whole genome shotgun (WGS) entry which is preliminary data.</text>
</comment>
<keyword evidence="5" id="KW-0597">Phosphoprotein</keyword>
<dbReference type="SUPFAM" id="SSF52172">
    <property type="entry name" value="CheY-like"/>
    <property type="match status" value="1"/>
</dbReference>
<dbReference type="SMART" id="SM00448">
    <property type="entry name" value="REC"/>
    <property type="match status" value="1"/>
</dbReference>
<gene>
    <name evidence="8" type="primary">arcB_1</name>
    <name evidence="8" type="ORF">A6302_00106</name>
</gene>
<evidence type="ECO:0000256" key="2">
    <source>
        <dbReference type="ARBA" id="ARBA00012438"/>
    </source>
</evidence>
<dbReference type="EMBL" id="MCRJ01000001">
    <property type="protein sequence ID" value="ODN72613.1"/>
    <property type="molecule type" value="Genomic_DNA"/>
</dbReference>
<comment type="catalytic activity">
    <reaction evidence="1">
        <text>ATP + protein L-histidine = ADP + protein N-phospho-L-histidine.</text>
        <dbReference type="EC" id="2.7.13.3"/>
    </reaction>
</comment>
<evidence type="ECO:0000313" key="9">
    <source>
        <dbReference type="Proteomes" id="UP000094622"/>
    </source>
</evidence>
<dbReference type="EC" id="2.7.13.3" evidence="2"/>
<organism evidence="8 9">
    <name type="scientific">Methylobrevis pamukkalensis</name>
    <dbReference type="NCBI Taxonomy" id="1439726"/>
    <lineage>
        <taxon>Bacteria</taxon>
        <taxon>Pseudomonadati</taxon>
        <taxon>Pseudomonadota</taxon>
        <taxon>Alphaproteobacteria</taxon>
        <taxon>Hyphomicrobiales</taxon>
        <taxon>Pleomorphomonadaceae</taxon>
        <taxon>Methylobrevis</taxon>
    </lineage>
</organism>
<evidence type="ECO:0000259" key="6">
    <source>
        <dbReference type="PROSITE" id="PS50109"/>
    </source>
</evidence>
<evidence type="ECO:0000256" key="5">
    <source>
        <dbReference type="PROSITE-ProRule" id="PRU00169"/>
    </source>
</evidence>
<proteinExistence type="predicted"/>
<dbReference type="Pfam" id="PF02518">
    <property type="entry name" value="HATPase_c"/>
    <property type="match status" value="1"/>
</dbReference>
<keyword evidence="4" id="KW-0418">Kinase</keyword>
<dbReference type="PROSITE" id="PS50110">
    <property type="entry name" value="RESPONSE_REGULATORY"/>
    <property type="match status" value="1"/>
</dbReference>
<dbReference type="PROSITE" id="PS50109">
    <property type="entry name" value="HIS_KIN"/>
    <property type="match status" value="1"/>
</dbReference>
<dbReference type="PANTHER" id="PTHR43047">
    <property type="entry name" value="TWO-COMPONENT HISTIDINE PROTEIN KINASE"/>
    <property type="match status" value="1"/>
</dbReference>
<evidence type="ECO:0000313" key="8">
    <source>
        <dbReference type="EMBL" id="ODN72613.1"/>
    </source>
</evidence>
<dbReference type="InterPro" id="IPR003661">
    <property type="entry name" value="HisK_dim/P_dom"/>
</dbReference>
<protein>
    <recommendedName>
        <fullName evidence="2">histidine kinase</fullName>
        <ecNumber evidence="2">2.7.13.3</ecNumber>
    </recommendedName>
</protein>
<dbReference type="InterPro" id="IPR011006">
    <property type="entry name" value="CheY-like_superfamily"/>
</dbReference>
<dbReference type="InterPro" id="IPR005467">
    <property type="entry name" value="His_kinase_dom"/>
</dbReference>
<feature type="modified residue" description="4-aspartylphosphate" evidence="5">
    <location>
        <position position="335"/>
    </location>
</feature>
<dbReference type="CDD" id="cd00082">
    <property type="entry name" value="HisKA"/>
    <property type="match status" value="1"/>
</dbReference>
<dbReference type="Gene3D" id="3.30.565.10">
    <property type="entry name" value="Histidine kinase-like ATPase, C-terminal domain"/>
    <property type="match status" value="1"/>
</dbReference>
<dbReference type="InterPro" id="IPR036097">
    <property type="entry name" value="HisK_dim/P_sf"/>
</dbReference>
<reference evidence="8 9" key="1">
    <citation type="submission" date="2016-07" db="EMBL/GenBank/DDBJ databases">
        <title>Draft Genome Sequence of Methylobrevis pamukkalensis PK2.</title>
        <authorList>
            <person name="Vasilenko O.V."/>
            <person name="Doronina N.V."/>
            <person name="Shmareva M.N."/>
            <person name="Tarlachkov S.V."/>
            <person name="Mustakhimov I."/>
            <person name="Trotsenko Y.A."/>
        </authorList>
    </citation>
    <scope>NUCLEOTIDE SEQUENCE [LARGE SCALE GENOMIC DNA]</scope>
    <source>
        <strain evidence="8 9">PK2</strain>
    </source>
</reference>
<keyword evidence="9" id="KW-1185">Reference proteome</keyword>
<dbReference type="Gene3D" id="3.40.50.2300">
    <property type="match status" value="1"/>
</dbReference>
<dbReference type="InterPro" id="IPR036890">
    <property type="entry name" value="HATPase_C_sf"/>
</dbReference>
<dbReference type="InterPro" id="IPR001789">
    <property type="entry name" value="Sig_transdc_resp-reg_receiver"/>
</dbReference>
<evidence type="ECO:0000256" key="1">
    <source>
        <dbReference type="ARBA" id="ARBA00000085"/>
    </source>
</evidence>
<feature type="domain" description="Histidine kinase" evidence="6">
    <location>
        <begin position="14"/>
        <end position="228"/>
    </location>
</feature>
<name>A0A1E3H8H8_9HYPH</name>
<dbReference type="InterPro" id="IPR003594">
    <property type="entry name" value="HATPase_dom"/>
</dbReference>
<dbReference type="Proteomes" id="UP000094622">
    <property type="component" value="Unassembled WGS sequence"/>
</dbReference>
<evidence type="ECO:0000256" key="4">
    <source>
        <dbReference type="ARBA" id="ARBA00022777"/>
    </source>
</evidence>
<dbReference type="SUPFAM" id="SSF55874">
    <property type="entry name" value="ATPase domain of HSP90 chaperone/DNA topoisomerase II/histidine kinase"/>
    <property type="match status" value="1"/>
</dbReference>
<evidence type="ECO:0000256" key="3">
    <source>
        <dbReference type="ARBA" id="ARBA00022679"/>
    </source>
</evidence>
<dbReference type="GO" id="GO:0000155">
    <property type="term" value="F:phosphorelay sensor kinase activity"/>
    <property type="evidence" value="ECO:0007669"/>
    <property type="project" value="InterPro"/>
</dbReference>